<keyword evidence="3" id="KW-1185">Reference proteome</keyword>
<evidence type="ECO:0000313" key="3">
    <source>
        <dbReference type="Proteomes" id="UP000307440"/>
    </source>
</evidence>
<name>A0A5C3L4E8_COPMA</name>
<feature type="transmembrane region" description="Helical" evidence="1">
    <location>
        <begin position="47"/>
        <end position="70"/>
    </location>
</feature>
<accession>A0A5C3L4E8</accession>
<sequence length="296" mass="32709">MAAIELPTDAPKLTTRLLKPILVLLYISIIIYLPTLVLSVFPYTDFVSLIVTTIFGATFTVIFNTTFVVFTHKDLKRRNKLVQRSAVLAFAPAQDSGGSTLHSSPFKNTDRDYYYHPVRVPAIARLPAILVAFAFVVVWTLSAAYQIFIAYAQARDIRNFKEDSIRLGGNRNAAYAASELEWKRELLMYRSVLGALVVVQLGIMATVASLAVRERVWCRKLVVVVGEGDGEAEAKAKADDAAEAKVVGSLQSRAGEVKRKGGQVVEESKGLVDKDEELEDAMMEVDLGTLVPRRRT</sequence>
<evidence type="ECO:0000256" key="1">
    <source>
        <dbReference type="SAM" id="Phobius"/>
    </source>
</evidence>
<protein>
    <submittedName>
        <fullName evidence="2">Uncharacterized protein</fullName>
    </submittedName>
</protein>
<organism evidence="2 3">
    <name type="scientific">Coprinopsis marcescibilis</name>
    <name type="common">Agaric fungus</name>
    <name type="synonym">Psathyrella marcescibilis</name>
    <dbReference type="NCBI Taxonomy" id="230819"/>
    <lineage>
        <taxon>Eukaryota</taxon>
        <taxon>Fungi</taxon>
        <taxon>Dikarya</taxon>
        <taxon>Basidiomycota</taxon>
        <taxon>Agaricomycotina</taxon>
        <taxon>Agaricomycetes</taxon>
        <taxon>Agaricomycetidae</taxon>
        <taxon>Agaricales</taxon>
        <taxon>Agaricineae</taxon>
        <taxon>Psathyrellaceae</taxon>
        <taxon>Coprinopsis</taxon>
    </lineage>
</organism>
<dbReference type="EMBL" id="ML210160">
    <property type="protein sequence ID" value="TFK27894.1"/>
    <property type="molecule type" value="Genomic_DNA"/>
</dbReference>
<gene>
    <name evidence="2" type="ORF">FA15DRAFT_665909</name>
</gene>
<feature type="transmembrane region" description="Helical" evidence="1">
    <location>
        <begin position="129"/>
        <end position="152"/>
    </location>
</feature>
<evidence type="ECO:0000313" key="2">
    <source>
        <dbReference type="EMBL" id="TFK27894.1"/>
    </source>
</evidence>
<keyword evidence="1" id="KW-0812">Transmembrane</keyword>
<reference evidence="2 3" key="1">
    <citation type="journal article" date="2019" name="Nat. Ecol. Evol.">
        <title>Megaphylogeny resolves global patterns of mushroom evolution.</title>
        <authorList>
            <person name="Varga T."/>
            <person name="Krizsan K."/>
            <person name="Foldi C."/>
            <person name="Dima B."/>
            <person name="Sanchez-Garcia M."/>
            <person name="Sanchez-Ramirez S."/>
            <person name="Szollosi G.J."/>
            <person name="Szarkandi J.G."/>
            <person name="Papp V."/>
            <person name="Albert L."/>
            <person name="Andreopoulos W."/>
            <person name="Angelini C."/>
            <person name="Antonin V."/>
            <person name="Barry K.W."/>
            <person name="Bougher N.L."/>
            <person name="Buchanan P."/>
            <person name="Buyck B."/>
            <person name="Bense V."/>
            <person name="Catcheside P."/>
            <person name="Chovatia M."/>
            <person name="Cooper J."/>
            <person name="Damon W."/>
            <person name="Desjardin D."/>
            <person name="Finy P."/>
            <person name="Geml J."/>
            <person name="Haridas S."/>
            <person name="Hughes K."/>
            <person name="Justo A."/>
            <person name="Karasinski D."/>
            <person name="Kautmanova I."/>
            <person name="Kiss B."/>
            <person name="Kocsube S."/>
            <person name="Kotiranta H."/>
            <person name="LaButti K.M."/>
            <person name="Lechner B.E."/>
            <person name="Liimatainen K."/>
            <person name="Lipzen A."/>
            <person name="Lukacs Z."/>
            <person name="Mihaltcheva S."/>
            <person name="Morgado L.N."/>
            <person name="Niskanen T."/>
            <person name="Noordeloos M.E."/>
            <person name="Ohm R.A."/>
            <person name="Ortiz-Santana B."/>
            <person name="Ovrebo C."/>
            <person name="Racz N."/>
            <person name="Riley R."/>
            <person name="Savchenko A."/>
            <person name="Shiryaev A."/>
            <person name="Soop K."/>
            <person name="Spirin V."/>
            <person name="Szebenyi C."/>
            <person name="Tomsovsky M."/>
            <person name="Tulloss R.E."/>
            <person name="Uehling J."/>
            <person name="Grigoriev I.V."/>
            <person name="Vagvolgyi C."/>
            <person name="Papp T."/>
            <person name="Martin F.M."/>
            <person name="Miettinen O."/>
            <person name="Hibbett D.S."/>
            <person name="Nagy L.G."/>
        </authorList>
    </citation>
    <scope>NUCLEOTIDE SEQUENCE [LARGE SCALE GENOMIC DNA]</scope>
    <source>
        <strain evidence="2 3">CBS 121175</strain>
    </source>
</reference>
<feature type="transmembrane region" description="Helical" evidence="1">
    <location>
        <begin position="21"/>
        <end position="41"/>
    </location>
</feature>
<keyword evidence="1" id="KW-0472">Membrane</keyword>
<feature type="transmembrane region" description="Helical" evidence="1">
    <location>
        <begin position="192"/>
        <end position="212"/>
    </location>
</feature>
<keyword evidence="1" id="KW-1133">Transmembrane helix</keyword>
<dbReference type="AlphaFoldDB" id="A0A5C3L4E8"/>
<dbReference type="Proteomes" id="UP000307440">
    <property type="component" value="Unassembled WGS sequence"/>
</dbReference>
<proteinExistence type="predicted"/>